<dbReference type="InterPro" id="IPR006016">
    <property type="entry name" value="UspA"/>
</dbReference>
<evidence type="ECO:0000313" key="7">
    <source>
        <dbReference type="Proteomes" id="UP000018458"/>
    </source>
</evidence>
<evidence type="ECO:0000256" key="1">
    <source>
        <dbReference type="ARBA" id="ARBA00004496"/>
    </source>
</evidence>
<proteinExistence type="inferred from homology"/>
<comment type="subcellular location">
    <subcellularLocation>
        <location evidence="1">Cytoplasm</location>
    </subcellularLocation>
</comment>
<dbReference type="Gene3D" id="3.40.50.12370">
    <property type="match status" value="1"/>
</dbReference>
<dbReference type="STRING" id="762983.HMPREF9444_01281"/>
<evidence type="ECO:0000256" key="2">
    <source>
        <dbReference type="ARBA" id="ARBA00008791"/>
    </source>
</evidence>
<comment type="caution">
    <text evidence="6">The sequence shown here is derived from an EMBL/GenBank/DDBJ whole genome shotgun (WGS) entry which is preliminary data.</text>
</comment>
<comment type="similarity">
    <text evidence="2">Belongs to the universal stress protein A family.</text>
</comment>
<dbReference type="Pfam" id="PF00582">
    <property type="entry name" value="Usp"/>
    <property type="match status" value="2"/>
</dbReference>
<dbReference type="Proteomes" id="UP000018458">
    <property type="component" value="Unassembled WGS sequence"/>
</dbReference>
<evidence type="ECO:0000259" key="5">
    <source>
        <dbReference type="Pfam" id="PF00582"/>
    </source>
</evidence>
<dbReference type="OrthoDB" id="239260at2"/>
<evidence type="ECO:0000256" key="4">
    <source>
        <dbReference type="ARBA" id="ARBA00037131"/>
    </source>
</evidence>
<evidence type="ECO:0000313" key="6">
    <source>
        <dbReference type="EMBL" id="EFY06918.1"/>
    </source>
</evidence>
<dbReference type="eggNOG" id="COG0589">
    <property type="taxonomic scope" value="Bacteria"/>
</dbReference>
<gene>
    <name evidence="6" type="ORF">HMPREF9444_01281</name>
</gene>
<protein>
    <submittedName>
        <fullName evidence="6">Universal stress family protein</fullName>
    </submittedName>
</protein>
<feature type="domain" description="UspA" evidence="5">
    <location>
        <begin position="4"/>
        <end position="148"/>
    </location>
</feature>
<dbReference type="PANTHER" id="PTHR47892">
    <property type="entry name" value="UNIVERSAL STRESS PROTEIN E"/>
    <property type="match status" value="1"/>
</dbReference>
<dbReference type="EMBL" id="AEVO01000065">
    <property type="protein sequence ID" value="EFY06918.1"/>
    <property type="molecule type" value="Genomic_DNA"/>
</dbReference>
<reference evidence="6 7" key="1">
    <citation type="submission" date="2011-01" db="EMBL/GenBank/DDBJ databases">
        <authorList>
            <person name="Weinstock G."/>
            <person name="Sodergren E."/>
            <person name="Clifton S."/>
            <person name="Fulton L."/>
            <person name="Fulton B."/>
            <person name="Courtney L."/>
            <person name="Fronick C."/>
            <person name="Harrison M."/>
            <person name="Strong C."/>
            <person name="Farmer C."/>
            <person name="Delahaunty K."/>
            <person name="Markovic C."/>
            <person name="Hall O."/>
            <person name="Minx P."/>
            <person name="Tomlinson C."/>
            <person name="Mitreva M."/>
            <person name="Hou S."/>
            <person name="Chen J."/>
            <person name="Wollam A."/>
            <person name="Pepin K.H."/>
            <person name="Johnson M."/>
            <person name="Bhonagiri V."/>
            <person name="Zhang X."/>
            <person name="Suruliraj S."/>
            <person name="Warren W."/>
            <person name="Chinwalla A."/>
            <person name="Mardis E.R."/>
            <person name="Wilson R.K."/>
        </authorList>
    </citation>
    <scope>NUCLEOTIDE SEQUENCE [LARGE SCALE GENOMIC DNA]</scope>
    <source>
        <strain evidence="7">DSM 22608 / JCM 16073 / KCTC 15190 / YIT 12066</strain>
    </source>
</reference>
<keyword evidence="3" id="KW-0963">Cytoplasm</keyword>
<dbReference type="RefSeq" id="WP_009143476.1">
    <property type="nucleotide sequence ID" value="NZ_GL831001.1"/>
</dbReference>
<dbReference type="PANTHER" id="PTHR47892:SF1">
    <property type="entry name" value="UNIVERSAL STRESS PROTEIN E"/>
    <property type="match status" value="1"/>
</dbReference>
<accession>E8LKN8</accession>
<dbReference type="SUPFAM" id="SSF52402">
    <property type="entry name" value="Adenine nucleotide alpha hydrolases-like"/>
    <property type="match status" value="2"/>
</dbReference>
<dbReference type="AlphaFoldDB" id="E8LKN8"/>
<dbReference type="NCBIfam" id="NF008380">
    <property type="entry name" value="PRK11175.1"/>
    <property type="match status" value="1"/>
</dbReference>
<feature type="domain" description="UspA" evidence="5">
    <location>
        <begin position="177"/>
        <end position="301"/>
    </location>
</feature>
<comment type="function">
    <text evidence="4">Required for resistance to DNA-damaging agents.</text>
</comment>
<sequence length="316" mass="35159">MKKFRNVLVIIETRQMRQPALERALALAQASGRDKVRITAVMPVFDFSWDLTSILSVEQEESMRESVIKKHQKWLDAYLRINAMGFDITSKVIWSKTIGKEITATAKEIGADLIVKTADVHGMLDSVIFTPLDWQLLRHSPVPVLIAKDQLWHPEGIIAVAVDLSDPADMELRYINMRLLREAQELATITRCQIHLVNAIPPVIPPASIDLPGFTPDLIGEEALKEGCKNALSFAARHRISPERCHIREGQPDEVIPTLCTELKPTVLFIGTSARRGIAVALVGNICERVIDELNCDVAVITPKAVLGRIPFAAEK</sequence>
<evidence type="ECO:0000256" key="3">
    <source>
        <dbReference type="ARBA" id="ARBA00022490"/>
    </source>
</evidence>
<keyword evidence="7" id="KW-1185">Reference proteome</keyword>
<dbReference type="HOGENOM" id="CLU_049301_1_2_6"/>
<name>E8LKN8_SUCHY</name>
<dbReference type="GO" id="GO:0005737">
    <property type="term" value="C:cytoplasm"/>
    <property type="evidence" value="ECO:0007669"/>
    <property type="project" value="UniProtKB-SubCell"/>
</dbReference>
<organism evidence="6 7">
    <name type="scientific">Succinatimonas hippei (strain DSM 22608 / JCM 16073 / KCTC 15190 / YIT 12066)</name>
    <dbReference type="NCBI Taxonomy" id="762983"/>
    <lineage>
        <taxon>Bacteria</taxon>
        <taxon>Pseudomonadati</taxon>
        <taxon>Pseudomonadota</taxon>
        <taxon>Gammaproteobacteria</taxon>
        <taxon>Aeromonadales</taxon>
        <taxon>Succinivibrionaceae</taxon>
        <taxon>Succinatimonas</taxon>
    </lineage>
</organism>